<comment type="similarity">
    <text evidence="2">Belongs to the glycosyl hydrolase 3 family.</text>
</comment>
<evidence type="ECO:0000256" key="4">
    <source>
        <dbReference type="ARBA" id="ARBA00022729"/>
    </source>
</evidence>
<comment type="caution">
    <text evidence="8">The sequence shown here is derived from an EMBL/GenBank/DDBJ whole genome shotgun (WGS) entry which is preliminary data.</text>
</comment>
<dbReference type="InterPro" id="IPR026891">
    <property type="entry name" value="Fn3-like"/>
</dbReference>
<proteinExistence type="inferred from homology"/>
<dbReference type="SUPFAM" id="SSF51445">
    <property type="entry name" value="(Trans)glycosidases"/>
    <property type="match status" value="1"/>
</dbReference>
<dbReference type="Pfam" id="PF14310">
    <property type="entry name" value="Fn3-like"/>
    <property type="match status" value="1"/>
</dbReference>
<organism evidence="8 9">
    <name type="scientific">Amaricoccus solimangrovi</name>
    <dbReference type="NCBI Taxonomy" id="2589815"/>
    <lineage>
        <taxon>Bacteria</taxon>
        <taxon>Pseudomonadati</taxon>
        <taxon>Pseudomonadota</taxon>
        <taxon>Alphaproteobacteria</taxon>
        <taxon>Rhodobacterales</taxon>
        <taxon>Paracoccaceae</taxon>
        <taxon>Amaricoccus</taxon>
    </lineage>
</organism>
<dbReference type="InterPro" id="IPR051915">
    <property type="entry name" value="Cellulose_Degrad_GH3"/>
</dbReference>
<dbReference type="OrthoDB" id="9781691at2"/>
<accession>A0A501WT99</accession>
<evidence type="ECO:0000256" key="6">
    <source>
        <dbReference type="ARBA" id="ARBA00023295"/>
    </source>
</evidence>
<evidence type="ECO:0000259" key="7">
    <source>
        <dbReference type="SMART" id="SM01217"/>
    </source>
</evidence>
<dbReference type="Gene3D" id="3.40.50.1700">
    <property type="entry name" value="Glycoside hydrolase family 3 C-terminal domain"/>
    <property type="match status" value="1"/>
</dbReference>
<dbReference type="Pfam" id="PF01915">
    <property type="entry name" value="Glyco_hydro_3_C"/>
    <property type="match status" value="1"/>
</dbReference>
<feature type="domain" description="Fibronectin type III-like" evidence="7">
    <location>
        <begin position="668"/>
        <end position="737"/>
    </location>
</feature>
<dbReference type="FunFam" id="3.20.20.300:FF:000005">
    <property type="entry name" value="Periplasmic beta-glucosidase"/>
    <property type="match status" value="1"/>
</dbReference>
<dbReference type="PANTHER" id="PTHR30620:SF16">
    <property type="entry name" value="LYSOSOMAL BETA GLUCOSIDASE"/>
    <property type="match status" value="1"/>
</dbReference>
<evidence type="ECO:0000256" key="5">
    <source>
        <dbReference type="ARBA" id="ARBA00022801"/>
    </source>
</evidence>
<dbReference type="SMART" id="SM01217">
    <property type="entry name" value="Fn3_like"/>
    <property type="match status" value="1"/>
</dbReference>
<dbReference type="SUPFAM" id="SSF52279">
    <property type="entry name" value="Beta-D-glucan exohydrolase, C-terminal domain"/>
    <property type="match status" value="1"/>
</dbReference>
<comment type="catalytic activity">
    <reaction evidence="1">
        <text>Hydrolysis of terminal, non-reducing beta-D-glucosyl residues with release of beta-D-glucose.</text>
        <dbReference type="EC" id="3.2.1.21"/>
    </reaction>
</comment>
<sequence length="750" mass="78546">MGGSGMSRRDVLGGGVALGLVAALHRSARAEARVADLVARMTPEEKAGQLTVVNDPFRWRPGGVNPGDFDRDQARIAAEIRAGRLGALFNGVGAEGAAGVQRIAVEESRLGVPLLFAADILHGLRTVFPVPLAEAASFDPGLAERTARAAAREGGASGIHQTYAPMVDIGRDQRWGRVVEGAGEDVLLGRLFAAARVRGFQGDSLADPLSLLATPKHFAAYGAAEGGLDYNSADLSDRTLREVYLPPFRAALGAGALSVMSAFNTIDGVPATGNPYLLTGILRREWGFAGFVVADYTADQELIAHGFAADGRDAARIAMLAGVDMVMMSDLYVRHLPGLVAEGAVPMARLDEAVSRVLSVKAALGLFETPYRGSDPAVEAREIGAAGIRALAREAGRRSAVLLRNSGVLPLRRDVRIALVGPLAAESVNAAGPWSLFADHARVVTIEQGLRAALSDPGLLSVARGTEVEAEIPGGIAGALAAAEAAEVVVLVAGESAFMSAEAQSRATIDVPAPQRALAEALAATGKPLIVLLKCGRALELSGAIAEAEAILVTWFLGSEEGNAVADLLFGDAAPSGRLPVSFPIRSGQEPYYYAHLSTGRPESPESAAYKARYREAPNRALHPFGHGLGYGVIRYSEPRLSAGTLGWESALTARATLTNTGARAVEELAQLYVRDRVARVARPVRLLAGFERVSVPAGGAAEVAFTLRRTDLGYLDPEGRQTVEPGEFDLWIAPDAESGLPARFTLAPG</sequence>
<dbReference type="InterPro" id="IPR002772">
    <property type="entry name" value="Glyco_hydro_3_C"/>
</dbReference>
<dbReference type="InterPro" id="IPR017853">
    <property type="entry name" value="GH"/>
</dbReference>
<dbReference type="InterPro" id="IPR013783">
    <property type="entry name" value="Ig-like_fold"/>
</dbReference>
<evidence type="ECO:0000313" key="9">
    <source>
        <dbReference type="Proteomes" id="UP000319255"/>
    </source>
</evidence>
<dbReference type="AlphaFoldDB" id="A0A501WT99"/>
<dbReference type="PROSITE" id="PS51318">
    <property type="entry name" value="TAT"/>
    <property type="match status" value="1"/>
</dbReference>
<dbReference type="PRINTS" id="PR00133">
    <property type="entry name" value="GLHYDRLASE3"/>
</dbReference>
<evidence type="ECO:0000313" key="8">
    <source>
        <dbReference type="EMBL" id="TPE52943.1"/>
    </source>
</evidence>
<dbReference type="Gene3D" id="3.20.20.300">
    <property type="entry name" value="Glycoside hydrolase, family 3, N-terminal domain"/>
    <property type="match status" value="1"/>
</dbReference>
<keyword evidence="6" id="KW-0326">Glycosidase</keyword>
<evidence type="ECO:0000256" key="3">
    <source>
        <dbReference type="ARBA" id="ARBA00012744"/>
    </source>
</evidence>
<dbReference type="EMBL" id="VFRP01000002">
    <property type="protein sequence ID" value="TPE52943.1"/>
    <property type="molecule type" value="Genomic_DNA"/>
</dbReference>
<dbReference type="Gene3D" id="2.60.40.10">
    <property type="entry name" value="Immunoglobulins"/>
    <property type="match status" value="1"/>
</dbReference>
<evidence type="ECO:0000256" key="1">
    <source>
        <dbReference type="ARBA" id="ARBA00000448"/>
    </source>
</evidence>
<keyword evidence="9" id="KW-1185">Reference proteome</keyword>
<dbReference type="PANTHER" id="PTHR30620">
    <property type="entry name" value="PERIPLASMIC BETA-GLUCOSIDASE-RELATED"/>
    <property type="match status" value="1"/>
</dbReference>
<dbReference type="Pfam" id="PF00933">
    <property type="entry name" value="Glyco_hydro_3"/>
    <property type="match status" value="1"/>
</dbReference>
<dbReference type="InterPro" id="IPR006311">
    <property type="entry name" value="TAT_signal"/>
</dbReference>
<dbReference type="InterPro" id="IPR036962">
    <property type="entry name" value="Glyco_hydro_3_N_sf"/>
</dbReference>
<dbReference type="InterPro" id="IPR036881">
    <property type="entry name" value="Glyco_hydro_3_C_sf"/>
</dbReference>
<keyword evidence="5" id="KW-0378">Hydrolase</keyword>
<name>A0A501WT99_9RHOB</name>
<dbReference type="EC" id="3.2.1.21" evidence="3"/>
<dbReference type="InterPro" id="IPR001764">
    <property type="entry name" value="Glyco_hydro_3_N"/>
</dbReference>
<gene>
    <name evidence="8" type="ORF">FJM51_02635</name>
</gene>
<dbReference type="GO" id="GO:0009251">
    <property type="term" value="P:glucan catabolic process"/>
    <property type="evidence" value="ECO:0007669"/>
    <property type="project" value="TreeGrafter"/>
</dbReference>
<dbReference type="GO" id="GO:0008422">
    <property type="term" value="F:beta-glucosidase activity"/>
    <property type="evidence" value="ECO:0007669"/>
    <property type="project" value="UniProtKB-EC"/>
</dbReference>
<dbReference type="Proteomes" id="UP000319255">
    <property type="component" value="Unassembled WGS sequence"/>
</dbReference>
<protein>
    <recommendedName>
        <fullName evidence="3">beta-glucosidase</fullName>
        <ecNumber evidence="3">3.2.1.21</ecNumber>
    </recommendedName>
</protein>
<evidence type="ECO:0000256" key="2">
    <source>
        <dbReference type="ARBA" id="ARBA00005336"/>
    </source>
</evidence>
<keyword evidence="4" id="KW-0732">Signal</keyword>
<reference evidence="8 9" key="1">
    <citation type="submission" date="2019-06" db="EMBL/GenBank/DDBJ databases">
        <title>A novel bacterium of genus Amaricoccus, isolated from marine sediment.</title>
        <authorList>
            <person name="Huang H."/>
            <person name="Mo K."/>
            <person name="Hu Y."/>
        </authorList>
    </citation>
    <scope>NUCLEOTIDE SEQUENCE [LARGE SCALE GENOMIC DNA]</scope>
    <source>
        <strain evidence="8 9">HB172011</strain>
    </source>
</reference>